<dbReference type="SMART" id="SM00903">
    <property type="entry name" value="Flavin_Reduct"/>
    <property type="match status" value="1"/>
</dbReference>
<keyword evidence="2" id="KW-0560">Oxidoreductase</keyword>
<evidence type="ECO:0000256" key="1">
    <source>
        <dbReference type="ARBA" id="ARBA00008898"/>
    </source>
</evidence>
<evidence type="ECO:0000313" key="5">
    <source>
        <dbReference type="Proteomes" id="UP000008710"/>
    </source>
</evidence>
<dbReference type="eggNOG" id="COG1853">
    <property type="taxonomic scope" value="Bacteria"/>
</dbReference>
<dbReference type="GO" id="GO:0042602">
    <property type="term" value="F:riboflavin reductase (NADPH) activity"/>
    <property type="evidence" value="ECO:0007669"/>
    <property type="project" value="TreeGrafter"/>
</dbReference>
<dbReference type="SUPFAM" id="SSF50475">
    <property type="entry name" value="FMN-binding split barrel"/>
    <property type="match status" value="1"/>
</dbReference>
<geneLocation type="plasmid" evidence="4 5">
    <name>pRHL3</name>
</geneLocation>
<proteinExistence type="inferred from homology"/>
<organism evidence="4 5">
    <name type="scientific">Rhodococcus jostii (strain RHA1)</name>
    <dbReference type="NCBI Taxonomy" id="101510"/>
    <lineage>
        <taxon>Bacteria</taxon>
        <taxon>Bacillati</taxon>
        <taxon>Actinomycetota</taxon>
        <taxon>Actinomycetes</taxon>
        <taxon>Mycobacteriales</taxon>
        <taxon>Nocardiaceae</taxon>
        <taxon>Rhodococcus</taxon>
    </lineage>
</organism>
<dbReference type="AlphaFoldDB" id="Q0RUS7"/>
<evidence type="ECO:0000313" key="4">
    <source>
        <dbReference type="EMBL" id="ABH00959.1"/>
    </source>
</evidence>
<dbReference type="HOGENOM" id="CLU_059021_1_1_11"/>
<comment type="similarity">
    <text evidence="1">Belongs to the non-flavoprotein flavin reductase family.</text>
</comment>
<dbReference type="EMBL" id="CP000434">
    <property type="protein sequence ID" value="ABH00959.1"/>
    <property type="molecule type" value="Genomic_DNA"/>
</dbReference>
<reference evidence="5" key="1">
    <citation type="journal article" date="2006" name="Proc. Natl. Acad. Sci. U.S.A.">
        <title>The complete genome of Rhodococcus sp. RHA1 provides insights into a catabolic powerhouse.</title>
        <authorList>
            <person name="McLeod M.P."/>
            <person name="Warren R.L."/>
            <person name="Hsiao W.W.L."/>
            <person name="Araki N."/>
            <person name="Myhre M."/>
            <person name="Fernandes C."/>
            <person name="Miyazawa D."/>
            <person name="Wong W."/>
            <person name="Lillquist A.L."/>
            <person name="Wang D."/>
            <person name="Dosanjh M."/>
            <person name="Hara H."/>
            <person name="Petrescu A."/>
            <person name="Morin R.D."/>
            <person name="Yang G."/>
            <person name="Stott J.M."/>
            <person name="Schein J.E."/>
            <person name="Shin H."/>
            <person name="Smailus D."/>
            <person name="Siddiqui A.S."/>
            <person name="Marra M.A."/>
            <person name="Jones S.J.M."/>
            <person name="Holt R."/>
            <person name="Brinkman F.S.L."/>
            <person name="Miyauchi K."/>
            <person name="Fukuda M."/>
            <person name="Davies J.E."/>
            <person name="Mohn W.W."/>
            <person name="Eltis L.D."/>
        </authorList>
    </citation>
    <scope>NUCLEOTIDE SEQUENCE [LARGE SCALE GENOMIC DNA]</scope>
    <source>
        <strain evidence="5">RHA1</strain>
    </source>
</reference>
<evidence type="ECO:0000256" key="2">
    <source>
        <dbReference type="ARBA" id="ARBA00023002"/>
    </source>
</evidence>
<dbReference type="PATRIC" id="fig|101510.16.peg.9118"/>
<dbReference type="InterPro" id="IPR050268">
    <property type="entry name" value="NADH-dep_flavin_reductase"/>
</dbReference>
<sequence>MNQNTSRVAPAQIDPMMFRRSMRHVPTPVAIVATTSDGNPVGLTVGSFTSVSLEPALVTFFVDTQSTTWPRMEDSDTFAINILGHGGGERCRSFSGKGVDRFAGVEWTPSDNGDPILAEASVVFECVKHSSRLLGDHLQVVGEVSKLHVLREELPLVYHQGTFLNLDHLVSA</sequence>
<dbReference type="InterPro" id="IPR002563">
    <property type="entry name" value="Flavin_Rdtase-like_dom"/>
</dbReference>
<dbReference type="PANTHER" id="PTHR30466:SF11">
    <property type="entry name" value="FLAVIN-DEPENDENT MONOOXYGENASE, REDUCTASE SUBUNIT HSAB"/>
    <property type="match status" value="1"/>
</dbReference>
<dbReference type="Gene3D" id="2.30.110.10">
    <property type="entry name" value="Electron Transport, Fmn-binding Protein, Chain A"/>
    <property type="match status" value="1"/>
</dbReference>
<feature type="domain" description="Flavin reductase like" evidence="3">
    <location>
        <begin position="22"/>
        <end position="165"/>
    </location>
</feature>
<dbReference type="RefSeq" id="WP_011600584.1">
    <property type="nucleotide sequence ID" value="NC_008271.1"/>
</dbReference>
<dbReference type="Proteomes" id="UP000008710">
    <property type="component" value="Plasmid pRHL3"/>
</dbReference>
<dbReference type="KEGG" id="rha:RHA1_ro11312"/>
<name>Q0RUS7_RHOJR</name>
<keyword evidence="4" id="KW-0614">Plasmid</keyword>
<accession>Q0RUS7</accession>
<dbReference type="PANTHER" id="PTHR30466">
    <property type="entry name" value="FLAVIN REDUCTASE"/>
    <property type="match status" value="1"/>
</dbReference>
<evidence type="ECO:0000259" key="3">
    <source>
        <dbReference type="SMART" id="SM00903"/>
    </source>
</evidence>
<dbReference type="Pfam" id="PF01613">
    <property type="entry name" value="Flavin_Reduct"/>
    <property type="match status" value="1"/>
</dbReference>
<dbReference type="GO" id="GO:0010181">
    <property type="term" value="F:FMN binding"/>
    <property type="evidence" value="ECO:0007669"/>
    <property type="project" value="InterPro"/>
</dbReference>
<protein>
    <submittedName>
        <fullName evidence="4">Probable flavin reductase like domain</fullName>
    </submittedName>
</protein>
<dbReference type="InterPro" id="IPR012349">
    <property type="entry name" value="Split_barrel_FMN-bd"/>
</dbReference>
<dbReference type="OrthoDB" id="9792858at2"/>
<gene>
    <name evidence="4" type="ordered locus">RHA1_ro11312</name>
</gene>